<dbReference type="SUPFAM" id="SSF48371">
    <property type="entry name" value="ARM repeat"/>
    <property type="match status" value="1"/>
</dbReference>
<dbReference type="InterPro" id="IPR011989">
    <property type="entry name" value="ARM-like"/>
</dbReference>
<protein>
    <submittedName>
        <fullName evidence="1">HEAT repeat domain-containing protein</fullName>
    </submittedName>
</protein>
<dbReference type="Gene3D" id="1.25.10.10">
    <property type="entry name" value="Leucine-rich Repeat Variant"/>
    <property type="match status" value="1"/>
</dbReference>
<name>A0A7C5U5E8_9BACT</name>
<dbReference type="EMBL" id="DRXW01000249">
    <property type="protein sequence ID" value="HHR34102.1"/>
    <property type="molecule type" value="Genomic_DNA"/>
</dbReference>
<evidence type="ECO:0000313" key="1">
    <source>
        <dbReference type="EMBL" id="HHR34102.1"/>
    </source>
</evidence>
<proteinExistence type="predicted"/>
<gene>
    <name evidence="1" type="ORF">ENM46_04045</name>
</gene>
<reference evidence="1" key="1">
    <citation type="journal article" date="2020" name="mSystems">
        <title>Genome- and Community-Level Interaction Insights into Carbon Utilization and Element Cycling Functions of Hydrothermarchaeota in Hydrothermal Sediment.</title>
        <authorList>
            <person name="Zhou Z."/>
            <person name="Liu Y."/>
            <person name="Xu W."/>
            <person name="Pan J."/>
            <person name="Luo Z.H."/>
            <person name="Li M."/>
        </authorList>
    </citation>
    <scope>NUCLEOTIDE SEQUENCE [LARGE SCALE GENOMIC DNA]</scope>
    <source>
        <strain evidence="1">SpSt-1088</strain>
    </source>
</reference>
<dbReference type="AlphaFoldDB" id="A0A7C5U5E8"/>
<comment type="caution">
    <text evidence="1">The sequence shown here is derived from an EMBL/GenBank/DDBJ whole genome shotgun (WGS) entry which is preliminary data.</text>
</comment>
<organism evidence="1">
    <name type="scientific">Fervidobacterium nodosum</name>
    <dbReference type="NCBI Taxonomy" id="2424"/>
    <lineage>
        <taxon>Bacteria</taxon>
        <taxon>Thermotogati</taxon>
        <taxon>Thermotogota</taxon>
        <taxon>Thermotogae</taxon>
        <taxon>Thermotogales</taxon>
        <taxon>Fervidobacteriaceae</taxon>
        <taxon>Fervidobacterium</taxon>
    </lineage>
</organism>
<dbReference type="InterPro" id="IPR016024">
    <property type="entry name" value="ARM-type_fold"/>
</dbReference>
<sequence>MDNLNEREELINRIIEEKGVNAFDDMVKLLEDEDENVREIAAEVLYRLGDSVKGKLEEILRNSISSGEKNKTSLLYIIDLLGDLNVKSAVKDILKALELYDFEEAQLIIYEALAKLGAGEQFYPLLRYMLLEGEERFMFGAQVAMVMSYLDIPEIVRDFVDAIDSNDFSGEDLETIKQALTNVINMRPSYKEILIAIVGEDNFEKYIIS</sequence>
<accession>A0A7C5U5E8</accession>